<protein>
    <submittedName>
        <fullName evidence="2">Uncharacterized protein</fullName>
    </submittedName>
</protein>
<dbReference type="AlphaFoldDB" id="A0AAV8QW27"/>
<reference evidence="2 3" key="1">
    <citation type="submission" date="2022-12" db="EMBL/GenBank/DDBJ databases">
        <title>Chromosome-scale assembly of the Ensete ventricosum genome.</title>
        <authorList>
            <person name="Dussert Y."/>
            <person name="Stocks J."/>
            <person name="Wendawek A."/>
            <person name="Woldeyes F."/>
            <person name="Nichols R.A."/>
            <person name="Borrell J.S."/>
        </authorList>
    </citation>
    <scope>NUCLEOTIDE SEQUENCE [LARGE SCALE GENOMIC DNA]</scope>
    <source>
        <strain evidence="3">cv. Maze</strain>
        <tissue evidence="2">Seeds</tissue>
    </source>
</reference>
<proteinExistence type="predicted"/>
<accession>A0AAV8QW27</accession>
<name>A0AAV8QW27_ENSVE</name>
<comment type="caution">
    <text evidence="2">The sequence shown here is derived from an EMBL/GenBank/DDBJ whole genome shotgun (WGS) entry which is preliminary data.</text>
</comment>
<evidence type="ECO:0000313" key="3">
    <source>
        <dbReference type="Proteomes" id="UP001222027"/>
    </source>
</evidence>
<keyword evidence="3" id="KW-1185">Reference proteome</keyword>
<dbReference type="EMBL" id="JAQQAF010000005">
    <property type="protein sequence ID" value="KAJ8484102.1"/>
    <property type="molecule type" value="Genomic_DNA"/>
</dbReference>
<gene>
    <name evidence="2" type="ORF">OPV22_016587</name>
</gene>
<sequence>MVWKGRLLHQDDIFELRSTLQLFQEISNRVEDAMGAATVAGIKGAELKFITSPAGEVSILKSERERERVVGEANEMRRKYQPSKGAGVHRYHEKHRKEGKSFDRQQFH</sequence>
<organism evidence="2 3">
    <name type="scientific">Ensete ventricosum</name>
    <name type="common">Abyssinian banana</name>
    <name type="synonym">Musa ensete</name>
    <dbReference type="NCBI Taxonomy" id="4639"/>
    <lineage>
        <taxon>Eukaryota</taxon>
        <taxon>Viridiplantae</taxon>
        <taxon>Streptophyta</taxon>
        <taxon>Embryophyta</taxon>
        <taxon>Tracheophyta</taxon>
        <taxon>Spermatophyta</taxon>
        <taxon>Magnoliopsida</taxon>
        <taxon>Liliopsida</taxon>
        <taxon>Zingiberales</taxon>
        <taxon>Musaceae</taxon>
        <taxon>Ensete</taxon>
    </lineage>
</organism>
<evidence type="ECO:0000256" key="1">
    <source>
        <dbReference type="SAM" id="MobiDB-lite"/>
    </source>
</evidence>
<feature type="compositionally biased region" description="Basic and acidic residues" evidence="1">
    <location>
        <begin position="99"/>
        <end position="108"/>
    </location>
</feature>
<dbReference type="Proteomes" id="UP001222027">
    <property type="component" value="Unassembled WGS sequence"/>
</dbReference>
<feature type="compositionally biased region" description="Basic residues" evidence="1">
    <location>
        <begin position="87"/>
        <end position="98"/>
    </location>
</feature>
<feature type="region of interest" description="Disordered" evidence="1">
    <location>
        <begin position="70"/>
        <end position="108"/>
    </location>
</feature>
<evidence type="ECO:0000313" key="2">
    <source>
        <dbReference type="EMBL" id="KAJ8484102.1"/>
    </source>
</evidence>